<feature type="region of interest" description="Disordered" evidence="1">
    <location>
        <begin position="135"/>
        <end position="156"/>
    </location>
</feature>
<evidence type="ECO:0000259" key="2">
    <source>
        <dbReference type="Pfam" id="PF23798"/>
    </source>
</evidence>
<keyword evidence="4" id="KW-1185">Reference proteome</keyword>
<dbReference type="InterPro" id="IPR036322">
    <property type="entry name" value="WD40_repeat_dom_sf"/>
</dbReference>
<feature type="compositionally biased region" description="Low complexity" evidence="1">
    <location>
        <begin position="147"/>
        <end position="156"/>
    </location>
</feature>
<evidence type="ECO:0000313" key="4">
    <source>
        <dbReference type="Proteomes" id="UP000193411"/>
    </source>
</evidence>
<comment type="caution">
    <text evidence="3">The sequence shown here is derived from an EMBL/GenBank/DDBJ whole genome shotgun (WGS) entry which is preliminary data.</text>
</comment>
<gene>
    <name evidence="3" type="ORF">BCR44DRAFT_1518146</name>
</gene>
<dbReference type="AlphaFoldDB" id="A0A1Y2H583"/>
<proteinExistence type="predicted"/>
<dbReference type="Proteomes" id="UP000193411">
    <property type="component" value="Unassembled WGS sequence"/>
</dbReference>
<dbReference type="SMART" id="SM00320">
    <property type="entry name" value="WD40"/>
    <property type="match status" value="5"/>
</dbReference>
<dbReference type="STRING" id="765915.A0A1Y2H583"/>
<sequence>MNTCTHNNMTQDTNRPVTSYEFTPVASLVTAAPIYAIAPTKSWKWVFTGGSDGRITKYDHVGTIMGKTMLTQNQRSGQVETVVKGGHLLSYWYNEESKDSQANWTAARLAPPATTSAHHSEQHDAATTAAVVKPEPVAGSEPLKPPAASTGAASSSIGGISGSTATITAPPIPPAGVPDISPVFALAAHSEAQWVIAGTRRGGVALYSARHDEGTQFACLPGHTDMVSAVQIVAGEDKVLSGSWDSSVLLSDLHTGKPICRMTKPISTVASIEAHPSDPNSYLITSLGGLCTQWDIRSPTRPSITFELPAKTPPWALSACYNPRSEHIYIGRRNYTVDEFAPGGKFVRTLTLPRNSGQVSRVLCMENGRSLLIGSTDIVRQWDLDHSGKGVPFTIIPGHGANVADFAVDPSSRFMICTSGNRGWETNVKDTPLSLVFTVTKVYE</sequence>
<feature type="domain" description="Transcription factor spt8 beta-propeller" evidence="2">
    <location>
        <begin position="177"/>
        <end position="277"/>
    </location>
</feature>
<name>A0A1Y2H583_9FUNG</name>
<dbReference type="InterPro" id="IPR015943">
    <property type="entry name" value="WD40/YVTN_repeat-like_dom_sf"/>
</dbReference>
<feature type="domain" description="Transcription factor spt8 beta-propeller" evidence="2">
    <location>
        <begin position="278"/>
        <end position="433"/>
    </location>
</feature>
<dbReference type="OrthoDB" id="10260946at2759"/>
<accession>A0A1Y2H583</accession>
<reference evidence="3 4" key="1">
    <citation type="submission" date="2016-07" db="EMBL/GenBank/DDBJ databases">
        <title>Pervasive Adenine N6-methylation of Active Genes in Fungi.</title>
        <authorList>
            <consortium name="DOE Joint Genome Institute"/>
            <person name="Mondo S.J."/>
            <person name="Dannebaum R.O."/>
            <person name="Kuo R.C."/>
            <person name="Labutti K."/>
            <person name="Haridas S."/>
            <person name="Kuo A."/>
            <person name="Salamov A."/>
            <person name="Ahrendt S.R."/>
            <person name="Lipzen A."/>
            <person name="Sullivan W."/>
            <person name="Andreopoulos W.B."/>
            <person name="Clum A."/>
            <person name="Lindquist E."/>
            <person name="Daum C."/>
            <person name="Ramamoorthy G.K."/>
            <person name="Gryganskyi A."/>
            <person name="Culley D."/>
            <person name="Magnuson J.K."/>
            <person name="James T.Y."/>
            <person name="O'Malley M.A."/>
            <person name="Stajich J.E."/>
            <person name="Spatafora J.W."/>
            <person name="Visel A."/>
            <person name="Grigoriev I.V."/>
        </authorList>
    </citation>
    <scope>NUCLEOTIDE SEQUENCE [LARGE SCALE GENOMIC DNA]</scope>
    <source>
        <strain evidence="3 4">PL171</strain>
    </source>
</reference>
<dbReference type="Pfam" id="PF23798">
    <property type="entry name" value="Beta-prop_SPT8"/>
    <property type="match status" value="3"/>
</dbReference>
<protein>
    <submittedName>
        <fullName evidence="3">WD40-repeat-containing domain protein</fullName>
    </submittedName>
</protein>
<dbReference type="PANTHER" id="PTHR19855">
    <property type="entry name" value="WD40 REPEAT PROTEIN 12, 37"/>
    <property type="match status" value="1"/>
</dbReference>
<dbReference type="SUPFAM" id="SSF50978">
    <property type="entry name" value="WD40 repeat-like"/>
    <property type="match status" value="1"/>
</dbReference>
<feature type="region of interest" description="Disordered" evidence="1">
    <location>
        <begin position="109"/>
        <end position="128"/>
    </location>
</feature>
<dbReference type="EMBL" id="MCFL01000132">
    <property type="protein sequence ID" value="ORZ29730.1"/>
    <property type="molecule type" value="Genomic_DNA"/>
</dbReference>
<dbReference type="Gene3D" id="2.130.10.10">
    <property type="entry name" value="YVTN repeat-like/Quinoprotein amine dehydrogenase"/>
    <property type="match status" value="2"/>
</dbReference>
<dbReference type="InterPro" id="IPR001680">
    <property type="entry name" value="WD40_rpt"/>
</dbReference>
<organism evidence="3 4">
    <name type="scientific">Catenaria anguillulae PL171</name>
    <dbReference type="NCBI Taxonomy" id="765915"/>
    <lineage>
        <taxon>Eukaryota</taxon>
        <taxon>Fungi</taxon>
        <taxon>Fungi incertae sedis</taxon>
        <taxon>Blastocladiomycota</taxon>
        <taxon>Blastocladiomycetes</taxon>
        <taxon>Blastocladiales</taxon>
        <taxon>Catenariaceae</taxon>
        <taxon>Catenaria</taxon>
    </lineage>
</organism>
<evidence type="ECO:0000313" key="3">
    <source>
        <dbReference type="EMBL" id="ORZ29730.1"/>
    </source>
</evidence>
<dbReference type="PANTHER" id="PTHR19855:SF11">
    <property type="entry name" value="RIBOSOME BIOGENESIS PROTEIN WDR12"/>
    <property type="match status" value="1"/>
</dbReference>
<dbReference type="InterPro" id="IPR057544">
    <property type="entry name" value="Beta-prop_SPT8"/>
</dbReference>
<evidence type="ECO:0000256" key="1">
    <source>
        <dbReference type="SAM" id="MobiDB-lite"/>
    </source>
</evidence>
<feature type="domain" description="Transcription factor spt8 beta-propeller" evidence="2">
    <location>
        <begin position="20"/>
        <end position="106"/>
    </location>
</feature>